<comment type="subcellular location">
    <subcellularLocation>
        <location evidence="1">Cell membrane</location>
        <topology evidence="1">Multi-pass membrane protein</topology>
    </subcellularLocation>
</comment>
<protein>
    <submittedName>
        <fullName evidence="8">Na/Pi cotransporter family protein</fullName>
    </submittedName>
</protein>
<feature type="domain" description="PhoU" evidence="7">
    <location>
        <begin position="345"/>
        <end position="430"/>
    </location>
</feature>
<evidence type="ECO:0000313" key="9">
    <source>
        <dbReference type="Proteomes" id="UP000284779"/>
    </source>
</evidence>
<keyword evidence="9" id="KW-1185">Reference proteome</keyword>
<evidence type="ECO:0000256" key="2">
    <source>
        <dbReference type="ARBA" id="ARBA00022475"/>
    </source>
</evidence>
<dbReference type="PANTHER" id="PTHR10010">
    <property type="entry name" value="SOLUTE CARRIER FAMILY 34 SODIUM PHOSPHATE , MEMBER 2-RELATED"/>
    <property type="match status" value="1"/>
</dbReference>
<dbReference type="Pfam" id="PF02690">
    <property type="entry name" value="Na_Pi_cotrans"/>
    <property type="match status" value="2"/>
</dbReference>
<keyword evidence="4 6" id="KW-1133">Transmembrane helix</keyword>
<feature type="transmembrane region" description="Helical" evidence="6">
    <location>
        <begin position="128"/>
        <end position="149"/>
    </location>
</feature>
<dbReference type="PANTHER" id="PTHR10010:SF46">
    <property type="entry name" value="SODIUM-DEPENDENT PHOSPHATE TRANSPORT PROTEIN 2B"/>
    <property type="match status" value="1"/>
</dbReference>
<dbReference type="AlphaFoldDB" id="A0A413R901"/>
<evidence type="ECO:0000256" key="4">
    <source>
        <dbReference type="ARBA" id="ARBA00022989"/>
    </source>
</evidence>
<sequence>MITELLSGLALFLFGMKYMSDSLQQAAGEKLRGVLDRCTRTKFIGVVFGALFTAFIQSSGATTVMEVSFVNAGILTLERSVGLTFGANIGTTITSQLVSLKLTAVAPFIIFIGSAVLMFGKKPLLKKIAAVIFGFGALFLGINFMTGALGQIPEYESLVRIFEYLDNPFIAVLLGLVLTVIVQSSSVTVSVLVLLAGSGLVEPLACLYFILGANIGSCTPAVMAAMNANRNAKRTAFIHVMFNVVGLVVISIILAFASRAIINGIMGISGSGDFKRFVANADTLFKVFQTIILFPCSGLLVKLSKKVIHSKGNEEHDENEMVLKYIGVSGAPSSSTAMVEIVQEIERMALMVRENLEFSTRALIENDRSASDDVYKREKYIDFLSHRITEYMVKANQYGMPIKDRERLGGLFHVVIDVERIGDHAVNIMDDSFKEKNKKINFSNEGKKELIKMYNKVIKIFDESVKTFVNNDKSNMDKINELEDIIDQMQIDYQEGHVERMAAGDCSIEAGLIFTDLVIGLERIADHAVNIAYSILPEKK</sequence>
<keyword evidence="5 6" id="KW-0472">Membrane</keyword>
<dbReference type="GO" id="GO:0005436">
    <property type="term" value="F:sodium:phosphate symporter activity"/>
    <property type="evidence" value="ECO:0007669"/>
    <property type="project" value="InterPro"/>
</dbReference>
<dbReference type="EMBL" id="QSFD01000005">
    <property type="protein sequence ID" value="RHA18768.1"/>
    <property type="molecule type" value="Genomic_DNA"/>
</dbReference>
<dbReference type="GO" id="GO:0005886">
    <property type="term" value="C:plasma membrane"/>
    <property type="evidence" value="ECO:0007669"/>
    <property type="project" value="UniProtKB-SubCell"/>
</dbReference>
<dbReference type="SUPFAM" id="SSF109755">
    <property type="entry name" value="PhoU-like"/>
    <property type="match status" value="1"/>
</dbReference>
<dbReference type="Proteomes" id="UP000284779">
    <property type="component" value="Unassembled WGS sequence"/>
</dbReference>
<feature type="transmembrane region" description="Helical" evidence="6">
    <location>
        <begin position="238"/>
        <end position="262"/>
    </location>
</feature>
<name>A0A413R901_9FIRM</name>
<dbReference type="Pfam" id="PF01895">
    <property type="entry name" value="PhoU"/>
    <property type="match status" value="2"/>
</dbReference>
<proteinExistence type="predicted"/>
<reference evidence="8 9" key="1">
    <citation type="submission" date="2018-08" db="EMBL/GenBank/DDBJ databases">
        <title>A genome reference for cultivated species of the human gut microbiota.</title>
        <authorList>
            <person name="Zou Y."/>
            <person name="Xue W."/>
            <person name="Luo G."/>
        </authorList>
    </citation>
    <scope>NUCLEOTIDE SEQUENCE [LARGE SCALE GENOMIC DNA]</scope>
    <source>
        <strain evidence="8 9">AM44-11BH</strain>
    </source>
</reference>
<dbReference type="GO" id="GO:0044341">
    <property type="term" value="P:sodium-dependent phosphate transport"/>
    <property type="evidence" value="ECO:0007669"/>
    <property type="project" value="InterPro"/>
</dbReference>
<evidence type="ECO:0000256" key="3">
    <source>
        <dbReference type="ARBA" id="ARBA00022692"/>
    </source>
</evidence>
<keyword evidence="3 6" id="KW-0812">Transmembrane</keyword>
<dbReference type="InterPro" id="IPR038078">
    <property type="entry name" value="PhoU-like_sf"/>
</dbReference>
<evidence type="ECO:0000256" key="5">
    <source>
        <dbReference type="ARBA" id="ARBA00023136"/>
    </source>
</evidence>
<evidence type="ECO:0000256" key="6">
    <source>
        <dbReference type="SAM" id="Phobius"/>
    </source>
</evidence>
<comment type="caution">
    <text evidence="8">The sequence shown here is derived from an EMBL/GenBank/DDBJ whole genome shotgun (WGS) entry which is preliminary data.</text>
</comment>
<gene>
    <name evidence="8" type="ORF">DW944_06180</name>
</gene>
<evidence type="ECO:0000313" key="8">
    <source>
        <dbReference type="EMBL" id="RHA18768.1"/>
    </source>
</evidence>
<evidence type="ECO:0000256" key="1">
    <source>
        <dbReference type="ARBA" id="ARBA00004651"/>
    </source>
</evidence>
<dbReference type="InterPro" id="IPR003841">
    <property type="entry name" value="Na/Pi_transpt"/>
</dbReference>
<feature type="domain" description="PhoU" evidence="7">
    <location>
        <begin position="451"/>
        <end position="534"/>
    </location>
</feature>
<feature type="transmembrane region" description="Helical" evidence="6">
    <location>
        <begin position="207"/>
        <end position="226"/>
    </location>
</feature>
<dbReference type="Gene3D" id="1.20.58.220">
    <property type="entry name" value="Phosphate transport system protein phou homolog 2, domain 2"/>
    <property type="match status" value="1"/>
</dbReference>
<organism evidence="8 9">
    <name type="scientific">Eubacterium ventriosum</name>
    <dbReference type="NCBI Taxonomy" id="39496"/>
    <lineage>
        <taxon>Bacteria</taxon>
        <taxon>Bacillati</taxon>
        <taxon>Bacillota</taxon>
        <taxon>Clostridia</taxon>
        <taxon>Eubacteriales</taxon>
        <taxon>Eubacteriaceae</taxon>
        <taxon>Eubacterium</taxon>
    </lineage>
</organism>
<dbReference type="InterPro" id="IPR026022">
    <property type="entry name" value="PhoU_dom"/>
</dbReference>
<accession>A0A413R901</accession>
<evidence type="ECO:0000259" key="7">
    <source>
        <dbReference type="Pfam" id="PF01895"/>
    </source>
</evidence>
<keyword evidence="2" id="KW-1003">Cell membrane</keyword>
<feature type="transmembrane region" description="Helical" evidence="6">
    <location>
        <begin position="98"/>
        <end position="119"/>
    </location>
</feature>
<feature type="transmembrane region" description="Helical" evidence="6">
    <location>
        <begin position="169"/>
        <end position="195"/>
    </location>
</feature>
<dbReference type="NCBIfam" id="NF037997">
    <property type="entry name" value="Na_Pi_symport"/>
    <property type="match status" value="1"/>
</dbReference>